<dbReference type="CDD" id="cd04492">
    <property type="entry name" value="YhaM_OBF_like"/>
    <property type="match status" value="1"/>
</dbReference>
<dbReference type="InterPro" id="IPR006674">
    <property type="entry name" value="HD_domain"/>
</dbReference>
<dbReference type="SUPFAM" id="SSF109604">
    <property type="entry name" value="HD-domain/PDEase-like"/>
    <property type="match status" value="1"/>
</dbReference>
<dbReference type="Proteomes" id="UP000635828">
    <property type="component" value="Unassembled WGS sequence"/>
</dbReference>
<accession>A0ABR7FUU3</accession>
<proteinExistence type="predicted"/>
<reference evidence="3 4" key="1">
    <citation type="submission" date="2020-08" db="EMBL/GenBank/DDBJ databases">
        <title>Genome public.</title>
        <authorList>
            <person name="Liu C."/>
            <person name="Sun Q."/>
        </authorList>
    </citation>
    <scope>NUCLEOTIDE SEQUENCE [LARGE SCALE GENOMIC DNA]</scope>
    <source>
        <strain evidence="3 4">NSJ-7</strain>
    </source>
</reference>
<evidence type="ECO:0000313" key="4">
    <source>
        <dbReference type="Proteomes" id="UP000635828"/>
    </source>
</evidence>
<evidence type="ECO:0000313" key="3">
    <source>
        <dbReference type="EMBL" id="MBC5678974.1"/>
    </source>
</evidence>
<dbReference type="NCBIfam" id="TIGR00277">
    <property type="entry name" value="HDIG"/>
    <property type="match status" value="1"/>
</dbReference>
<dbReference type="PANTHER" id="PTHR37294">
    <property type="entry name" value="3'-5' EXORIBONUCLEASE YHAM"/>
    <property type="match status" value="1"/>
</dbReference>
<dbReference type="PROSITE" id="PS51831">
    <property type="entry name" value="HD"/>
    <property type="match status" value="1"/>
</dbReference>
<dbReference type="InterPro" id="IPR003607">
    <property type="entry name" value="HD/PDEase_dom"/>
</dbReference>
<dbReference type="SMART" id="SM00471">
    <property type="entry name" value="HDc"/>
    <property type="match status" value="1"/>
</dbReference>
<dbReference type="PANTHER" id="PTHR37294:SF1">
    <property type="entry name" value="3'-5' EXORIBONUCLEASE YHAM"/>
    <property type="match status" value="1"/>
</dbReference>
<evidence type="ECO:0000259" key="2">
    <source>
        <dbReference type="PROSITE" id="PS51831"/>
    </source>
</evidence>
<dbReference type="InterPro" id="IPR050798">
    <property type="entry name" value="YhaM_exoribonuc/phosphodiest"/>
</dbReference>
<dbReference type="CDD" id="cd00077">
    <property type="entry name" value="HDc"/>
    <property type="match status" value="1"/>
</dbReference>
<dbReference type="SUPFAM" id="SSF50249">
    <property type="entry name" value="Nucleic acid-binding proteins"/>
    <property type="match status" value="1"/>
</dbReference>
<evidence type="ECO:0000256" key="1">
    <source>
        <dbReference type="ARBA" id="ARBA00022801"/>
    </source>
</evidence>
<organism evidence="3 4">
    <name type="scientific">Anaerostipes hominis</name>
    <name type="common">ex Liu et al. 2021</name>
    <dbReference type="NCBI Taxonomy" id="2763018"/>
    <lineage>
        <taxon>Bacteria</taxon>
        <taxon>Bacillati</taxon>
        <taxon>Bacillota</taxon>
        <taxon>Clostridia</taxon>
        <taxon>Lachnospirales</taxon>
        <taxon>Lachnospiraceae</taxon>
        <taxon>Anaerostipes</taxon>
    </lineage>
</organism>
<gene>
    <name evidence="3" type="ORF">H8S22_15790</name>
</gene>
<dbReference type="EMBL" id="JACOOS010000026">
    <property type="protein sequence ID" value="MBC5678974.1"/>
    <property type="molecule type" value="Genomic_DNA"/>
</dbReference>
<dbReference type="InterPro" id="IPR012340">
    <property type="entry name" value="NA-bd_OB-fold"/>
</dbReference>
<feature type="domain" description="HD" evidence="2">
    <location>
        <begin position="160"/>
        <end position="280"/>
    </location>
</feature>
<protein>
    <submittedName>
        <fullName evidence="3">HD domain-containing protein</fullName>
    </submittedName>
</protein>
<dbReference type="Gene3D" id="1.10.3210.10">
    <property type="entry name" value="Hypothetical protein af1432"/>
    <property type="match status" value="1"/>
</dbReference>
<comment type="caution">
    <text evidence="3">The sequence shown here is derived from an EMBL/GenBank/DDBJ whole genome shotgun (WGS) entry which is preliminary data.</text>
</comment>
<dbReference type="InterPro" id="IPR006675">
    <property type="entry name" value="HDIG_dom"/>
</dbReference>
<keyword evidence="1" id="KW-0378">Hydrolase</keyword>
<name>A0ABR7FUU3_9FIRM</name>
<dbReference type="RefSeq" id="WP_006567930.1">
    <property type="nucleotide sequence ID" value="NZ_JACOOS010000026.1"/>
</dbReference>
<keyword evidence="4" id="KW-1185">Reference proteome</keyword>
<dbReference type="Gene3D" id="2.40.50.140">
    <property type="entry name" value="Nucleic acid-binding proteins"/>
    <property type="match status" value="1"/>
</dbReference>
<sequence length="313" mass="35490">MRYISELHEGDMVSEVFLCKTKTSGTSKFGKTYYSLSLQDKTGMIDGKVWELNNAIGHFEAMDYIMVKGKVTNFQGNNQLNIEMIRKADEGEYQISDYMPSTKKDIDEMFDELLTMIQRIQNPYLKELAMKVFVEDKEFVKKFKIHSAAKSVHHGYIGGLLEHSVSVAKLCEQYAVLYPQLNRDLLVTTALFHDIGKAEELSAFPENDYTDEGQLVGHIVMGTIKLSKLMDEIPGFPVKLANEVKHCILSHHGELEFGSPKKPALAEALALSQADNLDAKMETFAEVIEKKQEGQEWSGFQRLFDTKIRESSI</sequence>
<dbReference type="Pfam" id="PF01966">
    <property type="entry name" value="HD"/>
    <property type="match status" value="1"/>
</dbReference>